<comment type="caution">
    <text evidence="2">The sequence shown here is derived from an EMBL/GenBank/DDBJ whole genome shotgun (WGS) entry which is preliminary data.</text>
</comment>
<evidence type="ECO:0000313" key="3">
    <source>
        <dbReference type="Proteomes" id="UP001221757"/>
    </source>
</evidence>
<sequence>MYRSGETGPIIFLDIETPKSGMAPHSGGKRRNSHINQVSANDETIPLTPTNSSQKRAKTSSVSSFTSKSHSMKNILDPIKSQGSTLGEFLYRLFRRKDDLPEPVRLVAVRYKCGEGGEQDALDQGEVFRTGKAPEEAVTWPLAGGCRGRV</sequence>
<dbReference type="Proteomes" id="UP001221757">
    <property type="component" value="Unassembled WGS sequence"/>
</dbReference>
<protein>
    <submittedName>
        <fullName evidence="2">Uncharacterized protein</fullName>
    </submittedName>
</protein>
<name>A0AAD7CYC3_MYCRO</name>
<evidence type="ECO:0000256" key="1">
    <source>
        <dbReference type="SAM" id="MobiDB-lite"/>
    </source>
</evidence>
<feature type="region of interest" description="Disordered" evidence="1">
    <location>
        <begin position="16"/>
        <end position="78"/>
    </location>
</feature>
<dbReference type="EMBL" id="JARKIE010000188">
    <property type="protein sequence ID" value="KAJ7669150.1"/>
    <property type="molecule type" value="Genomic_DNA"/>
</dbReference>
<evidence type="ECO:0000313" key="2">
    <source>
        <dbReference type="EMBL" id="KAJ7669150.1"/>
    </source>
</evidence>
<organism evidence="2 3">
    <name type="scientific">Mycena rosella</name>
    <name type="common">Pink bonnet</name>
    <name type="synonym">Agaricus rosellus</name>
    <dbReference type="NCBI Taxonomy" id="1033263"/>
    <lineage>
        <taxon>Eukaryota</taxon>
        <taxon>Fungi</taxon>
        <taxon>Dikarya</taxon>
        <taxon>Basidiomycota</taxon>
        <taxon>Agaricomycotina</taxon>
        <taxon>Agaricomycetes</taxon>
        <taxon>Agaricomycetidae</taxon>
        <taxon>Agaricales</taxon>
        <taxon>Marasmiineae</taxon>
        <taxon>Mycenaceae</taxon>
        <taxon>Mycena</taxon>
    </lineage>
</organism>
<feature type="compositionally biased region" description="Polar residues" evidence="1">
    <location>
        <begin position="34"/>
        <end position="54"/>
    </location>
</feature>
<feature type="compositionally biased region" description="Low complexity" evidence="1">
    <location>
        <begin position="60"/>
        <end position="69"/>
    </location>
</feature>
<accession>A0AAD7CYC3</accession>
<dbReference type="AlphaFoldDB" id="A0AAD7CYC3"/>
<proteinExistence type="predicted"/>
<keyword evidence="3" id="KW-1185">Reference proteome</keyword>
<gene>
    <name evidence="2" type="ORF">B0H17DRAFT_1142199</name>
</gene>
<reference evidence="2" key="1">
    <citation type="submission" date="2023-03" db="EMBL/GenBank/DDBJ databases">
        <title>Massive genome expansion in bonnet fungi (Mycena s.s.) driven by repeated elements and novel gene families across ecological guilds.</title>
        <authorList>
            <consortium name="Lawrence Berkeley National Laboratory"/>
            <person name="Harder C.B."/>
            <person name="Miyauchi S."/>
            <person name="Viragh M."/>
            <person name="Kuo A."/>
            <person name="Thoen E."/>
            <person name="Andreopoulos B."/>
            <person name="Lu D."/>
            <person name="Skrede I."/>
            <person name="Drula E."/>
            <person name="Henrissat B."/>
            <person name="Morin E."/>
            <person name="Kohler A."/>
            <person name="Barry K."/>
            <person name="LaButti K."/>
            <person name="Morin E."/>
            <person name="Salamov A."/>
            <person name="Lipzen A."/>
            <person name="Mereny Z."/>
            <person name="Hegedus B."/>
            <person name="Baldrian P."/>
            <person name="Stursova M."/>
            <person name="Weitz H."/>
            <person name="Taylor A."/>
            <person name="Grigoriev I.V."/>
            <person name="Nagy L.G."/>
            <person name="Martin F."/>
            <person name="Kauserud H."/>
        </authorList>
    </citation>
    <scope>NUCLEOTIDE SEQUENCE</scope>
    <source>
        <strain evidence="2">CBHHK067</strain>
    </source>
</reference>